<dbReference type="AlphaFoldDB" id="A0A840X795"/>
<gene>
    <name evidence="2" type="ORF">BJ959_000570</name>
</gene>
<evidence type="ECO:0000256" key="1">
    <source>
        <dbReference type="SAM" id="Phobius"/>
    </source>
</evidence>
<reference evidence="2 3" key="1">
    <citation type="submission" date="2020-08" db="EMBL/GenBank/DDBJ databases">
        <title>Sequencing the genomes of 1000 actinobacteria strains.</title>
        <authorList>
            <person name="Klenk H.-P."/>
        </authorList>
    </citation>
    <scope>NUCLEOTIDE SEQUENCE [LARGE SCALE GENOMIC DNA]</scope>
    <source>
        <strain evidence="2 3">DSM 23889</strain>
    </source>
</reference>
<feature type="transmembrane region" description="Helical" evidence="1">
    <location>
        <begin position="37"/>
        <end position="61"/>
    </location>
</feature>
<evidence type="ECO:0000313" key="3">
    <source>
        <dbReference type="Proteomes" id="UP000552883"/>
    </source>
</evidence>
<dbReference type="EMBL" id="JACHBS010000001">
    <property type="protein sequence ID" value="MBB5617074.1"/>
    <property type="molecule type" value="Genomic_DNA"/>
</dbReference>
<keyword evidence="1" id="KW-0812">Transmembrane</keyword>
<name>A0A840X795_9MICO</name>
<organism evidence="2 3">
    <name type="scientific">Microcella frigidaquae</name>
    <dbReference type="NCBI Taxonomy" id="424758"/>
    <lineage>
        <taxon>Bacteria</taxon>
        <taxon>Bacillati</taxon>
        <taxon>Actinomycetota</taxon>
        <taxon>Actinomycetes</taxon>
        <taxon>Micrococcales</taxon>
        <taxon>Microbacteriaceae</taxon>
        <taxon>Microcella</taxon>
    </lineage>
</organism>
<feature type="transmembrane region" description="Helical" evidence="1">
    <location>
        <begin position="165"/>
        <end position="185"/>
    </location>
</feature>
<protein>
    <submittedName>
        <fullName evidence="2">Uncharacterized protein</fullName>
    </submittedName>
</protein>
<sequence length="601" mass="61331">MTPLRRLAAGLSRFWSGLITTPIRDGRLRDTGWPVGLRPIVVVGVVAFALAVLLILLAPAIRAALPLSVTVGATVLSLPRLVLPTIFWLIILSIALVQSAALHVRARTAAVLTVMTVLVVLFLGSLDLGSDGEGGLGVTPGKVVSVVVASVIVALTVLRHRRDFAWWEFPLMLALVAGAAVVALGRSAQQSAAFGLDFGPPTASLVMSSIGQLAVPAALAAGVAVAEFAITASTAAVAAVQRPGAAPEETPLARLGLRAVPLVLLVAFLAVALWRVIELVVALLLGLGVAIEPGDLPLSAALIGLVALLWWVLARLRGGSAARIGTVMTHLDAVAFPVAVALTVTLAPLVALLLGVQVLSAWGLDPATTGGALAVADALRSSVALSVVRLGVGLGLIVLALLLARRGGRGAPELMAAIGVMAILSAGPALLETRLPWSSPALATVVALATLVLAAVLAVRRQLDSRRLALLLTALLLSAAAAWRDVLADPLSAVIGASGLALVLFGFVWGFLTDADITHGDSRAYPRPARVLLFLANAVFGVTVLAYGALARSVDAGIDLDAFAQFGDQLLGTAVILAAVMAVWAAAVSADSRPARATVGP</sequence>
<keyword evidence="1" id="KW-1133">Transmembrane helix</keyword>
<comment type="caution">
    <text evidence="2">The sequence shown here is derived from an EMBL/GenBank/DDBJ whole genome shotgun (WGS) entry which is preliminary data.</text>
</comment>
<dbReference type="RefSeq" id="WP_153981680.1">
    <property type="nucleotide sequence ID" value="NZ_BAAANZ010000011.1"/>
</dbReference>
<feature type="transmembrane region" description="Helical" evidence="1">
    <location>
        <begin position="532"/>
        <end position="550"/>
    </location>
</feature>
<feature type="transmembrane region" description="Helical" evidence="1">
    <location>
        <begin position="437"/>
        <end position="459"/>
    </location>
</feature>
<dbReference type="OrthoDB" id="3734639at2"/>
<accession>A0A840X795</accession>
<proteinExistence type="predicted"/>
<feature type="transmembrane region" description="Helical" evidence="1">
    <location>
        <begin position="382"/>
        <end position="402"/>
    </location>
</feature>
<feature type="transmembrane region" description="Helical" evidence="1">
    <location>
        <begin position="414"/>
        <end position="431"/>
    </location>
</feature>
<feature type="transmembrane region" description="Helical" evidence="1">
    <location>
        <begin position="138"/>
        <end position="158"/>
    </location>
</feature>
<feature type="transmembrane region" description="Helical" evidence="1">
    <location>
        <begin position="570"/>
        <end position="588"/>
    </location>
</feature>
<feature type="transmembrane region" description="Helical" evidence="1">
    <location>
        <begin position="109"/>
        <end position="126"/>
    </location>
</feature>
<feature type="transmembrane region" description="Helical" evidence="1">
    <location>
        <begin position="81"/>
        <end position="102"/>
    </location>
</feature>
<feature type="transmembrane region" description="Helical" evidence="1">
    <location>
        <begin position="205"/>
        <end position="226"/>
    </location>
</feature>
<dbReference type="Proteomes" id="UP000552883">
    <property type="component" value="Unassembled WGS sequence"/>
</dbReference>
<feature type="transmembrane region" description="Helical" evidence="1">
    <location>
        <begin position="334"/>
        <end position="362"/>
    </location>
</feature>
<keyword evidence="3" id="KW-1185">Reference proteome</keyword>
<feature type="transmembrane region" description="Helical" evidence="1">
    <location>
        <begin position="490"/>
        <end position="512"/>
    </location>
</feature>
<feature type="transmembrane region" description="Helical" evidence="1">
    <location>
        <begin position="296"/>
        <end position="313"/>
    </location>
</feature>
<keyword evidence="1" id="KW-0472">Membrane</keyword>
<feature type="transmembrane region" description="Helical" evidence="1">
    <location>
        <begin position="262"/>
        <end position="290"/>
    </location>
</feature>
<feature type="transmembrane region" description="Helical" evidence="1">
    <location>
        <begin position="468"/>
        <end position="484"/>
    </location>
</feature>
<evidence type="ECO:0000313" key="2">
    <source>
        <dbReference type="EMBL" id="MBB5617074.1"/>
    </source>
</evidence>